<proteinExistence type="predicted"/>
<name>A0ACB9KXB5_BAUVA</name>
<protein>
    <submittedName>
        <fullName evidence="1">Uncharacterized protein</fullName>
    </submittedName>
</protein>
<organism evidence="1 2">
    <name type="scientific">Bauhinia variegata</name>
    <name type="common">Purple orchid tree</name>
    <name type="synonym">Phanera variegata</name>
    <dbReference type="NCBI Taxonomy" id="167791"/>
    <lineage>
        <taxon>Eukaryota</taxon>
        <taxon>Viridiplantae</taxon>
        <taxon>Streptophyta</taxon>
        <taxon>Embryophyta</taxon>
        <taxon>Tracheophyta</taxon>
        <taxon>Spermatophyta</taxon>
        <taxon>Magnoliopsida</taxon>
        <taxon>eudicotyledons</taxon>
        <taxon>Gunneridae</taxon>
        <taxon>Pentapetalae</taxon>
        <taxon>rosids</taxon>
        <taxon>fabids</taxon>
        <taxon>Fabales</taxon>
        <taxon>Fabaceae</taxon>
        <taxon>Cercidoideae</taxon>
        <taxon>Cercideae</taxon>
        <taxon>Bauhiniinae</taxon>
        <taxon>Bauhinia</taxon>
    </lineage>
</organism>
<evidence type="ECO:0000313" key="2">
    <source>
        <dbReference type="Proteomes" id="UP000828941"/>
    </source>
</evidence>
<accession>A0ACB9KXB5</accession>
<comment type="caution">
    <text evidence="1">The sequence shown here is derived from an EMBL/GenBank/DDBJ whole genome shotgun (WGS) entry which is preliminary data.</text>
</comment>
<reference evidence="1 2" key="1">
    <citation type="journal article" date="2022" name="DNA Res.">
        <title>Chromosomal-level genome assembly of the orchid tree Bauhinia variegata (Leguminosae; Cercidoideae) supports the allotetraploid origin hypothesis of Bauhinia.</title>
        <authorList>
            <person name="Zhong Y."/>
            <person name="Chen Y."/>
            <person name="Zheng D."/>
            <person name="Pang J."/>
            <person name="Liu Y."/>
            <person name="Luo S."/>
            <person name="Meng S."/>
            <person name="Qian L."/>
            <person name="Wei D."/>
            <person name="Dai S."/>
            <person name="Zhou R."/>
        </authorList>
    </citation>
    <scope>NUCLEOTIDE SEQUENCE [LARGE SCALE GENOMIC DNA]</scope>
    <source>
        <strain evidence="1">BV-YZ2020</strain>
    </source>
</reference>
<dbReference type="Proteomes" id="UP000828941">
    <property type="component" value="Chromosome 13"/>
</dbReference>
<gene>
    <name evidence="1" type="ORF">L6164_034938</name>
</gene>
<sequence>MDSSAVSSYQTSPHHVVLFPFMSKGHTIPMLHLARFLLRLDLTVTVFANPANRSFTFESIGDTTVFVIESFPFPTTVSLISLPEIKAPINTLHLLYSLNLLYQQNSCNLISNGSWVLFHGYTVAVSREVAGSGILQGVTSDEEPVRVTRFPWIRVCKNEFDQGFIAGQNELVYEFRMKVLSATRRSHVLLVNSFYELETAFVDYLNEHGSWLGVLDHFAWRSQPSFIQNQKPNTHGFDG</sequence>
<evidence type="ECO:0000313" key="1">
    <source>
        <dbReference type="EMBL" id="KAI4301686.1"/>
    </source>
</evidence>
<dbReference type="EMBL" id="CM039438">
    <property type="protein sequence ID" value="KAI4301686.1"/>
    <property type="molecule type" value="Genomic_DNA"/>
</dbReference>
<keyword evidence="2" id="KW-1185">Reference proteome</keyword>